<dbReference type="NCBIfam" id="TIGR02778">
    <property type="entry name" value="ligD_pol"/>
    <property type="match status" value="1"/>
</dbReference>
<dbReference type="Proteomes" id="UP001500016">
    <property type="component" value="Unassembled WGS sequence"/>
</dbReference>
<dbReference type="GO" id="GO:0016874">
    <property type="term" value="F:ligase activity"/>
    <property type="evidence" value="ECO:0007669"/>
    <property type="project" value="UniProtKB-KW"/>
</dbReference>
<keyword evidence="2" id="KW-0436">Ligase</keyword>
<protein>
    <submittedName>
        <fullName evidence="2">Non-homologous end-joining DNA ligase</fullName>
    </submittedName>
</protein>
<dbReference type="InterPro" id="IPR052171">
    <property type="entry name" value="NHEJ_LigD"/>
</dbReference>
<dbReference type="RefSeq" id="WP_344531682.1">
    <property type="nucleotide sequence ID" value="NZ_BAAAPE010000013.1"/>
</dbReference>
<comment type="caution">
    <text evidence="2">The sequence shown here is derived from an EMBL/GenBank/DDBJ whole genome shotgun (WGS) entry which is preliminary data.</text>
</comment>
<dbReference type="Pfam" id="PF21686">
    <property type="entry name" value="LigD_Prim-Pol"/>
    <property type="match status" value="1"/>
</dbReference>
<dbReference type="EMBL" id="BAAAPE010000013">
    <property type="protein sequence ID" value="GAA2088245.1"/>
    <property type="molecule type" value="Genomic_DNA"/>
</dbReference>
<organism evidence="2 3">
    <name type="scientific">Streptomyces albiaxialis</name>
    <dbReference type="NCBI Taxonomy" id="329523"/>
    <lineage>
        <taxon>Bacteria</taxon>
        <taxon>Bacillati</taxon>
        <taxon>Actinomycetota</taxon>
        <taxon>Actinomycetes</taxon>
        <taxon>Kitasatosporales</taxon>
        <taxon>Streptomycetaceae</taxon>
        <taxon>Streptomyces</taxon>
    </lineage>
</organism>
<evidence type="ECO:0000313" key="2">
    <source>
        <dbReference type="EMBL" id="GAA2088245.1"/>
    </source>
</evidence>
<dbReference type="CDD" id="cd04863">
    <property type="entry name" value="MtLigD_Pol_like"/>
    <property type="match status" value="1"/>
</dbReference>
<keyword evidence="3" id="KW-1185">Reference proteome</keyword>
<dbReference type="PANTHER" id="PTHR42705:SF2">
    <property type="entry name" value="BIFUNCTIONAL NON-HOMOLOGOUS END JOINING PROTEIN LIGD"/>
    <property type="match status" value="1"/>
</dbReference>
<gene>
    <name evidence="2" type="primary">ligD_1</name>
    <name evidence="2" type="ORF">GCM10009801_51750</name>
</gene>
<evidence type="ECO:0000259" key="1">
    <source>
        <dbReference type="Pfam" id="PF21686"/>
    </source>
</evidence>
<proteinExistence type="predicted"/>
<dbReference type="InterPro" id="IPR033649">
    <property type="entry name" value="MtLigD_Pol-like"/>
</dbReference>
<dbReference type="Gene3D" id="3.90.920.10">
    <property type="entry name" value="DNA primase, PRIM domain"/>
    <property type="match status" value="1"/>
</dbReference>
<sequence>MPHTEIEGHRLSLSNLDKVLYPSTGFTKGEAIHYYASIAETVLPHLEGRPLSFLRYPDGVEGQKFFTKHVPRGTPEWVTVHEITVASKTPMHQVFLQDKASLVWAANLAALELHTPQWQVDHQGLADRLVFDLDPGEGADILDCRTVATWLRDRTAEDGVTLLPKTSGSKGLHLLAPIERRDALEVSAYAKKLAREAEDGLPDLAVSKMAKDLRGGKVFVDWSQNSAAKTTAAPYTLRAKERPTVSTPVTWEELDAANSADDLVFLTTDLPPRLKSYGDLLAPLLDLFSGGKKGTSKDEGFRARLPKA</sequence>
<dbReference type="PANTHER" id="PTHR42705">
    <property type="entry name" value="BIFUNCTIONAL NON-HOMOLOGOUS END JOINING PROTEIN LIGD"/>
    <property type="match status" value="1"/>
</dbReference>
<dbReference type="InterPro" id="IPR014145">
    <property type="entry name" value="LigD_pol_dom"/>
</dbReference>
<feature type="domain" description="DNA ligase D polymerase" evidence="1">
    <location>
        <begin position="27"/>
        <end position="280"/>
    </location>
</feature>
<evidence type="ECO:0000313" key="3">
    <source>
        <dbReference type="Proteomes" id="UP001500016"/>
    </source>
</evidence>
<accession>A0ABP5HYB6</accession>
<reference evidence="3" key="1">
    <citation type="journal article" date="2019" name="Int. J. Syst. Evol. Microbiol.">
        <title>The Global Catalogue of Microorganisms (GCM) 10K type strain sequencing project: providing services to taxonomists for standard genome sequencing and annotation.</title>
        <authorList>
            <consortium name="The Broad Institute Genomics Platform"/>
            <consortium name="The Broad Institute Genome Sequencing Center for Infectious Disease"/>
            <person name="Wu L."/>
            <person name="Ma J."/>
        </authorList>
    </citation>
    <scope>NUCLEOTIDE SEQUENCE [LARGE SCALE GENOMIC DNA]</scope>
    <source>
        <strain evidence="3">JCM 15478</strain>
    </source>
</reference>
<name>A0ABP5HYB6_9ACTN</name>